<dbReference type="Pfam" id="PF01088">
    <property type="entry name" value="Peptidase_C12"/>
    <property type="match status" value="1"/>
</dbReference>
<gene>
    <name evidence="11" type="ORF">HGRIS_010500</name>
</gene>
<keyword evidence="5 7" id="KW-0378">Hydrolase</keyword>
<sequence length="224" mass="23906">MVPQPVKAVILLFPVTGSIKAQREEEDVRIKADGQVPVDPTVVWIKQTIGNACGTMALLHALANSDVAFGPQSALAKFIDQCKPLSPEERAHLLQTTPLFTSIHAETAATGQTAASEADMNTDLHFTVFVSAPEADFREKARIAGTEAGQAALEDAVKDADKAAQEGKESSGNRIIELDGDRQGPIDRGPCNDLLKDVAEYVKKEYIGHSSSVQFSMLALAPPA</sequence>
<dbReference type="PANTHER" id="PTHR10589:SF17">
    <property type="entry name" value="UBIQUITIN CARBOXYL-TERMINAL HYDROLASE"/>
    <property type="match status" value="1"/>
</dbReference>
<dbReference type="InterPro" id="IPR057254">
    <property type="entry name" value="UCH_AS"/>
</dbReference>
<evidence type="ECO:0000313" key="11">
    <source>
        <dbReference type="EMBL" id="KAL0947865.1"/>
    </source>
</evidence>
<dbReference type="InterPro" id="IPR001578">
    <property type="entry name" value="Peptidase_C12_UCH"/>
</dbReference>
<evidence type="ECO:0000256" key="3">
    <source>
        <dbReference type="ARBA" id="ARBA00022670"/>
    </source>
</evidence>
<keyword evidence="3 7" id="KW-0645">Protease</keyword>
<evidence type="ECO:0000259" key="10">
    <source>
        <dbReference type="PROSITE" id="PS52048"/>
    </source>
</evidence>
<comment type="catalytic activity">
    <reaction evidence="1 7 8">
        <text>Thiol-dependent hydrolysis of ester, thioester, amide, peptide and isopeptide bonds formed by the C-terminal Gly of ubiquitin (a 76-residue protein attached to proteins as an intracellular targeting signal).</text>
        <dbReference type="EC" id="3.4.19.12"/>
    </reaction>
</comment>
<reference evidence="12" key="1">
    <citation type="submission" date="2024-06" db="EMBL/GenBank/DDBJ databases">
        <title>Multi-omics analyses provide insights into the biosynthesis of the anticancer antibiotic pleurotin in Hohenbuehelia grisea.</title>
        <authorList>
            <person name="Weaver J.A."/>
            <person name="Alberti F."/>
        </authorList>
    </citation>
    <scope>NUCLEOTIDE SEQUENCE [LARGE SCALE GENOMIC DNA]</scope>
    <source>
        <strain evidence="12">T-177</strain>
    </source>
</reference>
<protein>
    <recommendedName>
        <fullName evidence="8">Ubiquitin carboxyl-terminal hydrolase</fullName>
        <ecNumber evidence="8">3.4.19.12</ecNumber>
    </recommendedName>
</protein>
<comment type="caution">
    <text evidence="11">The sequence shown here is derived from an EMBL/GenBank/DDBJ whole genome shotgun (WGS) entry which is preliminary data.</text>
</comment>
<feature type="site" description="Transition state stabilizer" evidence="7">
    <location>
        <position position="47"/>
    </location>
</feature>
<dbReference type="PROSITE" id="PS52048">
    <property type="entry name" value="UCH_DOMAIN"/>
    <property type="match status" value="1"/>
</dbReference>
<keyword evidence="6 7" id="KW-0788">Thiol protease</keyword>
<feature type="site" description="Important for enzyme activity" evidence="7">
    <location>
        <position position="179"/>
    </location>
</feature>
<evidence type="ECO:0000256" key="4">
    <source>
        <dbReference type="ARBA" id="ARBA00022786"/>
    </source>
</evidence>
<feature type="active site" description="Proton donor" evidence="7">
    <location>
        <position position="125"/>
    </location>
</feature>
<comment type="similarity">
    <text evidence="2 7 8">Belongs to the peptidase C12 family.</text>
</comment>
<dbReference type="SUPFAM" id="SSF54001">
    <property type="entry name" value="Cysteine proteinases"/>
    <property type="match status" value="2"/>
</dbReference>
<accession>A0ABR3IXC0</accession>
<feature type="compositionally biased region" description="Basic and acidic residues" evidence="9">
    <location>
        <begin position="164"/>
        <end position="185"/>
    </location>
</feature>
<dbReference type="InterPro" id="IPR038765">
    <property type="entry name" value="Papain-like_cys_pep_sf"/>
</dbReference>
<evidence type="ECO:0000256" key="9">
    <source>
        <dbReference type="SAM" id="MobiDB-lite"/>
    </source>
</evidence>
<dbReference type="PRINTS" id="PR00707">
    <property type="entry name" value="UBCTHYDRLASE"/>
</dbReference>
<feature type="region of interest" description="Disordered" evidence="9">
    <location>
        <begin position="164"/>
        <end position="189"/>
    </location>
</feature>
<feature type="active site" description="Nucleophile" evidence="7">
    <location>
        <position position="53"/>
    </location>
</feature>
<feature type="domain" description="UCH catalytic" evidence="10">
    <location>
        <begin position="1"/>
        <end position="222"/>
    </location>
</feature>
<dbReference type="Proteomes" id="UP001556367">
    <property type="component" value="Unassembled WGS sequence"/>
</dbReference>
<evidence type="ECO:0000256" key="5">
    <source>
        <dbReference type="ARBA" id="ARBA00022801"/>
    </source>
</evidence>
<dbReference type="PROSITE" id="PS00140">
    <property type="entry name" value="UCH_1"/>
    <property type="match status" value="1"/>
</dbReference>
<organism evidence="11 12">
    <name type="scientific">Hohenbuehelia grisea</name>
    <dbReference type="NCBI Taxonomy" id="104357"/>
    <lineage>
        <taxon>Eukaryota</taxon>
        <taxon>Fungi</taxon>
        <taxon>Dikarya</taxon>
        <taxon>Basidiomycota</taxon>
        <taxon>Agaricomycotina</taxon>
        <taxon>Agaricomycetes</taxon>
        <taxon>Agaricomycetidae</taxon>
        <taxon>Agaricales</taxon>
        <taxon>Pleurotineae</taxon>
        <taxon>Pleurotaceae</taxon>
        <taxon>Hohenbuehelia</taxon>
    </lineage>
</organism>
<proteinExistence type="inferred from homology"/>
<dbReference type="PANTHER" id="PTHR10589">
    <property type="entry name" value="UBIQUITIN CARBOXYL-TERMINAL HYDROLASE"/>
    <property type="match status" value="1"/>
</dbReference>
<evidence type="ECO:0000256" key="2">
    <source>
        <dbReference type="ARBA" id="ARBA00009326"/>
    </source>
</evidence>
<keyword evidence="12" id="KW-1185">Reference proteome</keyword>
<evidence type="ECO:0000313" key="12">
    <source>
        <dbReference type="Proteomes" id="UP001556367"/>
    </source>
</evidence>
<evidence type="ECO:0000256" key="8">
    <source>
        <dbReference type="RuleBase" id="RU361215"/>
    </source>
</evidence>
<dbReference type="Gene3D" id="3.40.532.10">
    <property type="entry name" value="Peptidase C12, ubiquitin carboxyl-terminal hydrolase"/>
    <property type="match status" value="1"/>
</dbReference>
<evidence type="ECO:0000256" key="1">
    <source>
        <dbReference type="ARBA" id="ARBA00000707"/>
    </source>
</evidence>
<name>A0ABR3IXC0_9AGAR</name>
<keyword evidence="4 7" id="KW-0833">Ubl conjugation pathway</keyword>
<dbReference type="EC" id="3.4.19.12" evidence="8"/>
<dbReference type="EMBL" id="JASNQZ010000014">
    <property type="protein sequence ID" value="KAL0947865.1"/>
    <property type="molecule type" value="Genomic_DNA"/>
</dbReference>
<evidence type="ECO:0000256" key="6">
    <source>
        <dbReference type="ARBA" id="ARBA00022807"/>
    </source>
</evidence>
<dbReference type="InterPro" id="IPR036959">
    <property type="entry name" value="Peptidase_C12_UCH_sf"/>
</dbReference>
<evidence type="ECO:0000256" key="7">
    <source>
        <dbReference type="PROSITE-ProRule" id="PRU01393"/>
    </source>
</evidence>